<dbReference type="AlphaFoldDB" id="A0A0S3F187"/>
<dbReference type="KEGG" id="sbd:ATN00_15240"/>
<keyword evidence="2" id="KW-1185">Reference proteome</keyword>
<reference evidence="1" key="1">
    <citation type="submission" date="2015-11" db="EMBL/GenBank/DDBJ databases">
        <title>A Two-component Flavoprotein Monooxygenase System MeaXY Responsible for para-Hydroxylation of 2-Methyl-6-ethylaniline and 2,6-Diethylaniline in Sphingobium baderi DE-13.</title>
        <authorList>
            <person name="Cheng M."/>
            <person name="Meng Q."/>
            <person name="Yang Y."/>
            <person name="Chu C."/>
            <person name="Yan X."/>
            <person name="He J."/>
            <person name="Li S."/>
        </authorList>
    </citation>
    <scope>NUCLEOTIDE SEQUENCE [LARGE SCALE GENOMIC DNA]</scope>
    <source>
        <strain evidence="1">DE-13</strain>
    </source>
</reference>
<organism evidence="1 2">
    <name type="scientific">Sphingobium baderi</name>
    <dbReference type="NCBI Taxonomy" id="1332080"/>
    <lineage>
        <taxon>Bacteria</taxon>
        <taxon>Pseudomonadati</taxon>
        <taxon>Pseudomonadota</taxon>
        <taxon>Alphaproteobacteria</taxon>
        <taxon>Sphingomonadales</taxon>
        <taxon>Sphingomonadaceae</taxon>
        <taxon>Sphingobium</taxon>
    </lineage>
</organism>
<gene>
    <name evidence="1" type="ORF">ATN00_15240</name>
</gene>
<dbReference type="EMBL" id="CP013264">
    <property type="protein sequence ID" value="ALR21442.1"/>
    <property type="molecule type" value="Genomic_DNA"/>
</dbReference>
<accession>A0A0S3F187</accession>
<sequence length="78" mass="8604">MGRPDRPAPRAVTMAAAPLRLRGQLRRSERGFLLEMEDGHVWRLNGAQDFPPLVDATVIVEARKASSSLLDVLWLGPA</sequence>
<dbReference type="Proteomes" id="UP000056968">
    <property type="component" value="Chromosome"/>
</dbReference>
<dbReference type="Pfam" id="PF19135">
    <property type="entry name" value="DUF5818"/>
    <property type="match status" value="1"/>
</dbReference>
<evidence type="ECO:0000313" key="2">
    <source>
        <dbReference type="Proteomes" id="UP000056968"/>
    </source>
</evidence>
<dbReference type="RefSeq" id="WP_021244111.1">
    <property type="nucleotide sequence ID" value="NZ_CP013264.1"/>
</dbReference>
<evidence type="ECO:0000313" key="1">
    <source>
        <dbReference type="EMBL" id="ALR21442.1"/>
    </source>
</evidence>
<protein>
    <submittedName>
        <fullName evidence="1">Uncharacterized protein</fullName>
    </submittedName>
</protein>
<proteinExistence type="predicted"/>
<name>A0A0S3F187_9SPHN</name>
<dbReference type="InterPro" id="IPR043856">
    <property type="entry name" value="DUF5818"/>
</dbReference>